<dbReference type="RefSeq" id="XP_007398969.1">
    <property type="nucleotide sequence ID" value="XM_007398907.1"/>
</dbReference>
<dbReference type="KEGG" id="pco:PHACADRAFT_100880"/>
<dbReference type="Proteomes" id="UP000008370">
    <property type="component" value="Unassembled WGS sequence"/>
</dbReference>
<dbReference type="AlphaFoldDB" id="K5VMD5"/>
<organism evidence="1 2">
    <name type="scientific">Phanerochaete carnosa (strain HHB-10118-sp)</name>
    <name type="common">White-rot fungus</name>
    <name type="synonym">Peniophora carnosa</name>
    <dbReference type="NCBI Taxonomy" id="650164"/>
    <lineage>
        <taxon>Eukaryota</taxon>
        <taxon>Fungi</taxon>
        <taxon>Dikarya</taxon>
        <taxon>Basidiomycota</taxon>
        <taxon>Agaricomycotina</taxon>
        <taxon>Agaricomycetes</taxon>
        <taxon>Polyporales</taxon>
        <taxon>Phanerochaetaceae</taxon>
        <taxon>Phanerochaete</taxon>
    </lineage>
</organism>
<sequence>QITLQNIDSLTNSTGAITHYARLKVKIGSQAPEEYDFFITDISSKNIIFRLLWLKKVSPNIDWETGKMMLSDSSEALPNPSMSPSLTKAWVKAGLLDNATDKVYCLAGYTYLQKVTVKQNKEKYSKTFELF</sequence>
<proteinExistence type="predicted"/>
<protein>
    <submittedName>
        <fullName evidence="1">Uncharacterized protein</fullName>
    </submittedName>
</protein>
<feature type="non-terminal residue" evidence="1">
    <location>
        <position position="1"/>
    </location>
</feature>
<evidence type="ECO:0000313" key="1">
    <source>
        <dbReference type="EMBL" id="EKM52628.1"/>
    </source>
</evidence>
<reference evidence="1 2" key="1">
    <citation type="journal article" date="2012" name="BMC Genomics">
        <title>Comparative genomics of the white-rot fungi, Phanerochaete carnosa and P. chrysosporium, to elucidate the genetic basis of the distinct wood types they colonize.</title>
        <authorList>
            <person name="Suzuki H."/>
            <person name="MacDonald J."/>
            <person name="Syed K."/>
            <person name="Salamov A."/>
            <person name="Hori C."/>
            <person name="Aerts A."/>
            <person name="Henrissat B."/>
            <person name="Wiebenga A."/>
            <person name="vanKuyk P.A."/>
            <person name="Barry K."/>
            <person name="Lindquist E."/>
            <person name="LaButti K."/>
            <person name="Lapidus A."/>
            <person name="Lucas S."/>
            <person name="Coutinho P."/>
            <person name="Gong Y."/>
            <person name="Samejima M."/>
            <person name="Mahadevan R."/>
            <person name="Abou-Zaid M."/>
            <person name="de Vries R.P."/>
            <person name="Igarashi K."/>
            <person name="Yadav J.S."/>
            <person name="Grigoriev I.V."/>
            <person name="Master E.R."/>
        </authorList>
    </citation>
    <scope>NUCLEOTIDE SEQUENCE [LARGE SCALE GENOMIC DNA]</scope>
    <source>
        <strain evidence="1 2">HHB-10118-sp</strain>
    </source>
</reference>
<name>K5VMD5_PHACS</name>
<dbReference type="InParanoid" id="K5VMD5"/>
<evidence type="ECO:0000313" key="2">
    <source>
        <dbReference type="Proteomes" id="UP000008370"/>
    </source>
</evidence>
<dbReference type="HOGENOM" id="CLU_000384_42_7_1"/>
<dbReference type="OrthoDB" id="2802569at2759"/>
<dbReference type="EMBL" id="JH930475">
    <property type="protein sequence ID" value="EKM52628.1"/>
    <property type="molecule type" value="Genomic_DNA"/>
</dbReference>
<gene>
    <name evidence="1" type="ORF">PHACADRAFT_100880</name>
</gene>
<keyword evidence="2" id="KW-1185">Reference proteome</keyword>
<accession>K5VMD5</accession>
<dbReference type="GeneID" id="18907177"/>